<dbReference type="InterPro" id="IPR050491">
    <property type="entry name" value="AmpC-like"/>
</dbReference>
<comment type="caution">
    <text evidence="2">The sequence shown here is derived from an EMBL/GenBank/DDBJ whole genome shotgun (WGS) entry which is preliminary data.</text>
</comment>
<reference evidence="2 3" key="1">
    <citation type="submission" date="2019-03" db="EMBL/GenBank/DDBJ databases">
        <title>Genomic Encyclopedia of Type Strains, Phase III (KMG-III): the genomes of soil and plant-associated and newly described type strains.</title>
        <authorList>
            <person name="Whitman W."/>
        </authorList>
    </citation>
    <scope>NUCLEOTIDE SEQUENCE [LARGE SCALE GENOMIC DNA]</scope>
    <source>
        <strain evidence="2 3">VKM Ac-2573</strain>
    </source>
</reference>
<sequence length="429" mass="47039">MPDWSARLNELAVAAEVPGAVLGIWQDGATTITPYGLLNTATGVETTADSLFQIGSVSKPWTGTMIVQLAAEGRLQLDDPVVKLLPEAPIDPRITVRHLLTHTSGVDGDLFTDTGRGDDCLERYVALLADVEQLFEPGTAYSYCNAGFVVLGRLIEVLDGRTWDESLRTRLVEPLGLTHTVTLPEEAILYRAARGHTAEDGSPVKTWQLPRSIGPAGLIAASADNLLEFARMHLDDEKYAGMQEPQVPFAGGIGGFIDLGLTWRIYDWDGRRIFGHDGSTISQTAFLRVDPEARLIMCLLTNSGNGTRLFEPLASEVFQHYVGVSHPAAPQPVDGPVDGAVDDRNVGRYERASVRLDVVRRADRLVLTEQATGDRLAFAEEPVHEYDVLPTEPLDGDHFVTRYSPEHPWVPLTFTPTHLFTSGRVTPRR</sequence>
<accession>A0A4R8CGC1</accession>
<gene>
    <name evidence="2" type="ORF">EV653_0481</name>
</gene>
<dbReference type="AlphaFoldDB" id="A0A4R8CGC1"/>
<dbReference type="EMBL" id="SODP01000001">
    <property type="protein sequence ID" value="TDW75358.1"/>
    <property type="molecule type" value="Genomic_DNA"/>
</dbReference>
<dbReference type="PANTHER" id="PTHR46825">
    <property type="entry name" value="D-ALANYL-D-ALANINE-CARBOXYPEPTIDASE/ENDOPEPTIDASE AMPH"/>
    <property type="match status" value="1"/>
</dbReference>
<dbReference type="InterPro" id="IPR012338">
    <property type="entry name" value="Beta-lactam/transpept-like"/>
</dbReference>
<name>A0A4R8CGC1_9ACTN</name>
<dbReference type="PANTHER" id="PTHR46825:SF9">
    <property type="entry name" value="BETA-LACTAMASE-RELATED DOMAIN-CONTAINING PROTEIN"/>
    <property type="match status" value="1"/>
</dbReference>
<dbReference type="Pfam" id="PF00144">
    <property type="entry name" value="Beta-lactamase"/>
    <property type="match status" value="1"/>
</dbReference>
<dbReference type="InterPro" id="IPR001466">
    <property type="entry name" value="Beta-lactam-related"/>
</dbReference>
<proteinExistence type="predicted"/>
<keyword evidence="3" id="KW-1185">Reference proteome</keyword>
<feature type="domain" description="Beta-lactamase-related" evidence="1">
    <location>
        <begin position="15"/>
        <end position="310"/>
    </location>
</feature>
<organism evidence="2 3">
    <name type="scientific">Kribbella pratensis</name>
    <dbReference type="NCBI Taxonomy" id="2512112"/>
    <lineage>
        <taxon>Bacteria</taxon>
        <taxon>Bacillati</taxon>
        <taxon>Actinomycetota</taxon>
        <taxon>Actinomycetes</taxon>
        <taxon>Propionibacteriales</taxon>
        <taxon>Kribbellaceae</taxon>
        <taxon>Kribbella</taxon>
    </lineage>
</organism>
<dbReference type="SUPFAM" id="SSF56601">
    <property type="entry name" value="beta-lactamase/transpeptidase-like"/>
    <property type="match status" value="1"/>
</dbReference>
<evidence type="ECO:0000259" key="1">
    <source>
        <dbReference type="Pfam" id="PF00144"/>
    </source>
</evidence>
<dbReference type="Gene3D" id="3.40.710.10">
    <property type="entry name" value="DD-peptidase/beta-lactamase superfamily"/>
    <property type="match status" value="1"/>
</dbReference>
<dbReference type="OrthoDB" id="3325701at2"/>
<protein>
    <submittedName>
        <fullName evidence="2">CubicO group peptidase (Beta-lactamase class C family)</fullName>
    </submittedName>
</protein>
<dbReference type="Proteomes" id="UP000295146">
    <property type="component" value="Unassembled WGS sequence"/>
</dbReference>
<evidence type="ECO:0000313" key="2">
    <source>
        <dbReference type="EMBL" id="TDW75358.1"/>
    </source>
</evidence>
<evidence type="ECO:0000313" key="3">
    <source>
        <dbReference type="Proteomes" id="UP000295146"/>
    </source>
</evidence>
<dbReference type="RefSeq" id="WP_134097485.1">
    <property type="nucleotide sequence ID" value="NZ_SODP01000001.1"/>
</dbReference>